<accession>A0A7Z2VJ35</accession>
<dbReference type="AlphaFoldDB" id="A0A7Z2VJ35"/>
<evidence type="ECO:0000313" key="3">
    <source>
        <dbReference type="Proteomes" id="UP000502248"/>
    </source>
</evidence>
<dbReference type="Proteomes" id="UP000502248">
    <property type="component" value="Chromosome"/>
</dbReference>
<evidence type="ECO:0000259" key="1">
    <source>
        <dbReference type="Pfam" id="PF20753"/>
    </source>
</evidence>
<dbReference type="KEGG" id="cheb:HH215_12930"/>
<feature type="domain" description="Phage tail-like C-terminal" evidence="1">
    <location>
        <begin position="143"/>
        <end position="230"/>
    </location>
</feature>
<dbReference type="EMBL" id="CP051680">
    <property type="protein sequence ID" value="QJD83997.1"/>
    <property type="molecule type" value="Genomic_DNA"/>
</dbReference>
<sequence length="237" mass="26746">MLIKMSSGLLESPFFGDRQIHSEMIAGRHTPYYYGETIAPFSTKLQICPIHGEWTSELRDNVTRWLNNGKFNEFYSTDNIDKRYFLTYEGSPTLNVTGNNEGYIEIDFRNVDCYVRSPAFIEVFDLSTNADRVNVVLSNLGSAAIQPIVHIQKIGAGNVAIKNLSNGGQITGLTGLSHNEQVTIDPHYRTINTSVTNALRYDNFSKTYLTLPYGNNHLEVTGACKLKFTYRYLYSSV</sequence>
<dbReference type="RefSeq" id="WP_169280283.1">
    <property type="nucleotide sequence ID" value="NZ_CP051680.1"/>
</dbReference>
<dbReference type="InterPro" id="IPR048276">
    <property type="entry name" value="Phage_tail-like_C"/>
</dbReference>
<keyword evidence="3" id="KW-1185">Reference proteome</keyword>
<proteinExistence type="predicted"/>
<gene>
    <name evidence="2" type="ORF">HH215_12930</name>
</gene>
<name>A0A7Z2VJ35_9BACL</name>
<protein>
    <recommendedName>
        <fullName evidence="1">Phage tail-like C-terminal domain-containing protein</fullName>
    </recommendedName>
</protein>
<reference evidence="2 3" key="1">
    <citation type="submission" date="2020-04" db="EMBL/GenBank/DDBJ databases">
        <title>Genome sequencing of novel species.</title>
        <authorList>
            <person name="Heo J."/>
            <person name="Kim S.-J."/>
            <person name="Kim J.-S."/>
            <person name="Hong S.-B."/>
            <person name="Kwon S.-W."/>
        </authorList>
    </citation>
    <scope>NUCLEOTIDE SEQUENCE [LARGE SCALE GENOMIC DNA]</scope>
    <source>
        <strain evidence="2 3">MFER-1</strain>
    </source>
</reference>
<evidence type="ECO:0000313" key="2">
    <source>
        <dbReference type="EMBL" id="QJD83997.1"/>
    </source>
</evidence>
<organism evidence="2 3">
    <name type="scientific">Cohnella herbarum</name>
    <dbReference type="NCBI Taxonomy" id="2728023"/>
    <lineage>
        <taxon>Bacteria</taxon>
        <taxon>Bacillati</taxon>
        <taxon>Bacillota</taxon>
        <taxon>Bacilli</taxon>
        <taxon>Bacillales</taxon>
        <taxon>Paenibacillaceae</taxon>
        <taxon>Cohnella</taxon>
    </lineage>
</organism>
<dbReference type="Pfam" id="PF20753">
    <property type="entry name" value="DUF6558_C"/>
    <property type="match status" value="1"/>
</dbReference>